<feature type="signal peptide" evidence="8">
    <location>
        <begin position="1"/>
        <end position="28"/>
    </location>
</feature>
<dbReference type="PANTHER" id="PTHR42718">
    <property type="entry name" value="MAJOR FACILITATOR SUPERFAMILY MULTIDRUG TRANSPORTER MFSC"/>
    <property type="match status" value="1"/>
</dbReference>
<keyword evidence="3" id="KW-1003">Cell membrane</keyword>
<dbReference type="EMBL" id="JACOFW010000002">
    <property type="protein sequence ID" value="MBC3806194.1"/>
    <property type="molecule type" value="Genomic_DNA"/>
</dbReference>
<evidence type="ECO:0000313" key="10">
    <source>
        <dbReference type="EMBL" id="MBC3806194.1"/>
    </source>
</evidence>
<feature type="chain" id="PRO_5045834409" evidence="8">
    <location>
        <begin position="29"/>
        <end position="476"/>
    </location>
</feature>
<dbReference type="InterPro" id="IPR020846">
    <property type="entry name" value="MFS_dom"/>
</dbReference>
<keyword evidence="6 7" id="KW-0472">Membrane</keyword>
<feature type="domain" description="Major facilitator superfamily (MFS) profile" evidence="9">
    <location>
        <begin position="11"/>
        <end position="466"/>
    </location>
</feature>
<feature type="transmembrane region" description="Helical" evidence="7">
    <location>
        <begin position="102"/>
        <end position="123"/>
    </location>
</feature>
<feature type="transmembrane region" description="Helical" evidence="7">
    <location>
        <begin position="273"/>
        <end position="294"/>
    </location>
</feature>
<dbReference type="CDD" id="cd17321">
    <property type="entry name" value="MFS_MMR_MDR_like"/>
    <property type="match status" value="1"/>
</dbReference>
<feature type="transmembrane region" description="Helical" evidence="7">
    <location>
        <begin position="300"/>
        <end position="322"/>
    </location>
</feature>
<evidence type="ECO:0000256" key="5">
    <source>
        <dbReference type="ARBA" id="ARBA00022989"/>
    </source>
</evidence>
<feature type="transmembrane region" description="Helical" evidence="7">
    <location>
        <begin position="135"/>
        <end position="159"/>
    </location>
</feature>
<comment type="caution">
    <text evidence="10">The sequence shown here is derived from an EMBL/GenBank/DDBJ whole genome shotgun (WGS) entry which is preliminary data.</text>
</comment>
<name>A0ABR6WZT1_9BURK</name>
<comment type="subcellular location">
    <subcellularLocation>
        <location evidence="1">Cell membrane</location>
        <topology evidence="1">Multi-pass membrane protein</topology>
    </subcellularLocation>
</comment>
<keyword evidence="5 7" id="KW-1133">Transmembrane helix</keyword>
<feature type="transmembrane region" description="Helical" evidence="7">
    <location>
        <begin position="77"/>
        <end position="96"/>
    </location>
</feature>
<evidence type="ECO:0000256" key="4">
    <source>
        <dbReference type="ARBA" id="ARBA00022692"/>
    </source>
</evidence>
<feature type="transmembrane region" description="Helical" evidence="7">
    <location>
        <begin position="165"/>
        <end position="185"/>
    </location>
</feature>
<proteinExistence type="predicted"/>
<evidence type="ECO:0000256" key="6">
    <source>
        <dbReference type="ARBA" id="ARBA00023136"/>
    </source>
</evidence>
<feature type="transmembrane region" description="Helical" evidence="7">
    <location>
        <begin position="223"/>
        <end position="244"/>
    </location>
</feature>
<feature type="transmembrane region" description="Helical" evidence="7">
    <location>
        <begin position="406"/>
        <end position="426"/>
    </location>
</feature>
<dbReference type="Pfam" id="PF07690">
    <property type="entry name" value="MFS_1"/>
    <property type="match status" value="1"/>
</dbReference>
<evidence type="ECO:0000259" key="9">
    <source>
        <dbReference type="PROSITE" id="PS50850"/>
    </source>
</evidence>
<evidence type="ECO:0000256" key="7">
    <source>
        <dbReference type="SAM" id="Phobius"/>
    </source>
</evidence>
<organism evidence="10 11">
    <name type="scientific">Undibacterium seohonense</name>
    <dbReference type="NCBI Taxonomy" id="1344950"/>
    <lineage>
        <taxon>Bacteria</taxon>
        <taxon>Pseudomonadati</taxon>
        <taxon>Pseudomonadota</taxon>
        <taxon>Betaproteobacteria</taxon>
        <taxon>Burkholderiales</taxon>
        <taxon>Oxalobacteraceae</taxon>
        <taxon>Undibacterium</taxon>
    </lineage>
</organism>
<evidence type="ECO:0000313" key="11">
    <source>
        <dbReference type="Proteomes" id="UP000648257"/>
    </source>
</evidence>
<dbReference type="SUPFAM" id="SSF103473">
    <property type="entry name" value="MFS general substrate transporter"/>
    <property type="match status" value="1"/>
</dbReference>
<feature type="transmembrane region" description="Helical" evidence="7">
    <location>
        <begin position="438"/>
        <end position="460"/>
    </location>
</feature>
<keyword evidence="11" id="KW-1185">Reference proteome</keyword>
<dbReference type="InterPro" id="IPR036259">
    <property type="entry name" value="MFS_trans_sf"/>
</dbReference>
<dbReference type="Gene3D" id="1.20.1250.20">
    <property type="entry name" value="MFS general substrate transporter like domains"/>
    <property type="match status" value="1"/>
</dbReference>
<accession>A0ABR6WZT1</accession>
<reference evidence="10 11" key="1">
    <citation type="submission" date="2020-08" db="EMBL/GenBank/DDBJ databases">
        <title>Novel species isolated from subtropical streams in China.</title>
        <authorList>
            <person name="Lu H."/>
        </authorList>
    </citation>
    <scope>NUCLEOTIDE SEQUENCE [LARGE SCALE GENOMIC DNA]</scope>
    <source>
        <strain evidence="10 11">KACC 16656</strain>
    </source>
</reference>
<dbReference type="Gene3D" id="1.20.1720.10">
    <property type="entry name" value="Multidrug resistance protein D"/>
    <property type="match status" value="1"/>
</dbReference>
<keyword evidence="2" id="KW-0813">Transport</keyword>
<dbReference type="Proteomes" id="UP000648257">
    <property type="component" value="Unassembled WGS sequence"/>
</dbReference>
<feature type="transmembrane region" description="Helical" evidence="7">
    <location>
        <begin position="45"/>
        <end position="65"/>
    </location>
</feature>
<evidence type="ECO:0000256" key="3">
    <source>
        <dbReference type="ARBA" id="ARBA00022475"/>
    </source>
</evidence>
<feature type="transmembrane region" description="Helical" evidence="7">
    <location>
        <begin position="363"/>
        <end position="380"/>
    </location>
</feature>
<dbReference type="PROSITE" id="PS50850">
    <property type="entry name" value="MFS"/>
    <property type="match status" value="1"/>
</dbReference>
<feature type="transmembrane region" description="Helical" evidence="7">
    <location>
        <begin position="334"/>
        <end position="357"/>
    </location>
</feature>
<evidence type="ECO:0000256" key="2">
    <source>
        <dbReference type="ARBA" id="ARBA00022448"/>
    </source>
</evidence>
<dbReference type="PRINTS" id="PR01036">
    <property type="entry name" value="TCRTETB"/>
</dbReference>
<dbReference type="PANTHER" id="PTHR42718:SF46">
    <property type="entry name" value="BLR6921 PROTEIN"/>
    <property type="match status" value="1"/>
</dbReference>
<sequence length="476" mass="49693">MKAENLKTKLALAALSLSALLSSLSTSSANVALPELARSFDVSMQVVQWVVLAYLLAITTLIVSVGRLGDLFGRRRLLLTGLFVFTMASSLCAIASDIYVLIAARALQGSGAATMMALAMALVTETVAEDQTGSAMGLLGSMSAIGTALGPTIGGSLIFGLGWPSIFYINLPLGLLTGVLAYYYLPADPTRKPKQAIRFDVVGTLLLSCCLAAYALAMTLGHGSFHGLNAAILLVSMIGLGIFLRHQSKADAPLIPLSLFRNRHHNRTRSHSLSSGFIMSGLVTTVVMASLVVGPFYLAGIYHLSAVNIGFVMSSGPMVAALTGLPAGRLVDRYGAATMCTAGLMIMGIGSASLTAFAGNFGLASYIAPLVSITAGYALFQTANNTAVMHSVDAGQRGIISGMLNLARNLGLITGASFMATIFTAASTNHTPTPDLIVGLQMTFAVATALIMLALFIALCSRMQRHEQQSQTELGQ</sequence>
<keyword evidence="4 7" id="KW-0812">Transmembrane</keyword>
<dbReference type="InterPro" id="IPR011701">
    <property type="entry name" value="MFS"/>
</dbReference>
<protein>
    <submittedName>
        <fullName evidence="10">MFS transporter</fullName>
    </submittedName>
</protein>
<evidence type="ECO:0000256" key="1">
    <source>
        <dbReference type="ARBA" id="ARBA00004651"/>
    </source>
</evidence>
<keyword evidence="8" id="KW-0732">Signal</keyword>
<gene>
    <name evidence="10" type="ORF">H8K52_02395</name>
</gene>
<dbReference type="RefSeq" id="WP_186921074.1">
    <property type="nucleotide sequence ID" value="NZ_JACOFW010000002.1"/>
</dbReference>
<feature type="transmembrane region" description="Helical" evidence="7">
    <location>
        <begin position="197"/>
        <end position="217"/>
    </location>
</feature>
<evidence type="ECO:0000256" key="8">
    <source>
        <dbReference type="SAM" id="SignalP"/>
    </source>
</evidence>